<keyword evidence="1" id="KW-1133">Transmembrane helix</keyword>
<keyword evidence="1" id="KW-0472">Membrane</keyword>
<dbReference type="KEGG" id="mput:MPUT9231_4560"/>
<accession>M9WDM6</accession>
<evidence type="ECO:0000313" key="3">
    <source>
        <dbReference type="Proteomes" id="UP000012984"/>
    </source>
</evidence>
<feature type="transmembrane region" description="Helical" evidence="1">
    <location>
        <begin position="12"/>
        <end position="31"/>
    </location>
</feature>
<reference evidence="2 3" key="1">
    <citation type="journal article" date="2013" name="Genome Announc.">
        <title>Complete Genome Sequence of Mycoplasma putrefaciens Strain 9231, One of the Agents of Contagious Agalactia in Goats.</title>
        <authorList>
            <person name="Dupuy V."/>
            <person name="Sirand-Pugnet P."/>
            <person name="Baranowski E."/>
            <person name="Barre A."/>
            <person name="Breton M."/>
            <person name="Couture C."/>
            <person name="Dordet-Frisoni E."/>
            <person name="Gaurivaud P."/>
            <person name="Jacob D."/>
            <person name="Lemaitre C."/>
            <person name="Manso-Silvan L."/>
            <person name="Nikolski M."/>
            <person name="Nouvel L.X."/>
            <person name="Poumarat F."/>
            <person name="Tardy F."/>
            <person name="Thebault P."/>
            <person name="Theil S."/>
            <person name="Citti C."/>
            <person name="Blanchard A."/>
            <person name="Thiaucourt F."/>
        </authorList>
    </citation>
    <scope>NUCLEOTIDE SEQUENCE [LARGE SCALE GENOMIC DNA]</scope>
    <source>
        <strain evidence="2">Mput9231</strain>
    </source>
</reference>
<evidence type="ECO:0008006" key="4">
    <source>
        <dbReference type="Google" id="ProtNLM"/>
    </source>
</evidence>
<dbReference type="EMBL" id="CP004357">
    <property type="protein sequence ID" value="AGJ90866.1"/>
    <property type="molecule type" value="Genomic_DNA"/>
</dbReference>
<dbReference type="PATRIC" id="fig|1292033.3.peg.444"/>
<organism evidence="2 3">
    <name type="scientific">Mycoplasma putrefaciens Mput9231</name>
    <dbReference type="NCBI Taxonomy" id="1292033"/>
    <lineage>
        <taxon>Bacteria</taxon>
        <taxon>Bacillati</taxon>
        <taxon>Mycoplasmatota</taxon>
        <taxon>Mollicutes</taxon>
        <taxon>Mycoplasmataceae</taxon>
        <taxon>Mycoplasma</taxon>
    </lineage>
</organism>
<proteinExistence type="predicted"/>
<dbReference type="AlphaFoldDB" id="M9WDM6"/>
<dbReference type="HOGENOM" id="CLU_1401167_0_0_14"/>
<protein>
    <recommendedName>
        <fullName evidence="4">Transmembrane protein</fullName>
    </recommendedName>
</protein>
<name>M9WDM6_9MOLU</name>
<feature type="transmembrane region" description="Helical" evidence="1">
    <location>
        <begin position="89"/>
        <end position="108"/>
    </location>
</feature>
<keyword evidence="3" id="KW-1185">Reference proteome</keyword>
<dbReference type="OrthoDB" id="400721at2"/>
<keyword evidence="1" id="KW-0812">Transmembrane</keyword>
<dbReference type="Proteomes" id="UP000012984">
    <property type="component" value="Chromosome"/>
</dbReference>
<dbReference type="eggNOG" id="ENOG502ZU55">
    <property type="taxonomic scope" value="Bacteria"/>
</dbReference>
<feature type="transmembrane region" description="Helical" evidence="1">
    <location>
        <begin position="43"/>
        <end position="69"/>
    </location>
</feature>
<gene>
    <name evidence="2" type="ORF">MPUT9231_4560</name>
</gene>
<evidence type="ECO:0000313" key="2">
    <source>
        <dbReference type="EMBL" id="AGJ90866.1"/>
    </source>
</evidence>
<evidence type="ECO:0000256" key="1">
    <source>
        <dbReference type="SAM" id="Phobius"/>
    </source>
</evidence>
<sequence>MQFENKTSLVISILMMCFTLTIVGIFSYYLYKFSKEKFIAKAVNKIFFITFSVICFISFVLSITGIALFESANKNSNSIESYQGHLLGVNISSIILLLIGIVFLIFFVHHFAIKLTENAFLFLGEKIDYKDVTSIILDPKTNNLYINFKTARSFKRIKYTAKCNFKKAILDNADKLNLTVQPADADQYFKELTKKN</sequence>
<dbReference type="RefSeq" id="WP_015587454.1">
    <property type="nucleotide sequence ID" value="NC_021083.1"/>
</dbReference>